<gene>
    <name evidence="8" type="primary">UL104</name>
</gene>
<evidence type="ECO:0000256" key="6">
    <source>
        <dbReference type="SAM" id="MobiDB-lite"/>
    </source>
</evidence>
<evidence type="ECO:0000313" key="12">
    <source>
        <dbReference type="Proteomes" id="UP000109830"/>
    </source>
</evidence>
<dbReference type="EMBL" id="KP745662">
    <property type="protein sequence ID" value="AKI12498.1"/>
    <property type="molecule type" value="Genomic_DNA"/>
</dbReference>
<proteinExistence type="inferred from homology"/>
<evidence type="ECO:0000313" key="9">
    <source>
        <dbReference type="EMBL" id="AKI12498.1"/>
    </source>
</evidence>
<reference evidence="7" key="1">
    <citation type="submission" date="2013-11" db="EMBL/GenBank/DDBJ databases">
        <title>The DNA sequence of Rattus norvegicus Y chromosome.</title>
        <authorList>
            <person name="Hughes J.F."/>
            <person name="Skaletsky H."/>
            <person name="Bellott D.W."/>
            <person name="Zaghlul S."/>
            <person name="Cho G."/>
            <person name="Page D.C."/>
        </authorList>
    </citation>
    <scope>NUCLEOTIDE SEQUENCE</scope>
    <source>
        <strain evidence="7">Pat14S</strain>
    </source>
</reference>
<keyword evidence="3" id="KW-0946">Virion</keyword>
<dbReference type="EMBL" id="KP745705">
    <property type="protein sequence ID" value="AKI19685.1"/>
    <property type="molecule type" value="Genomic_DNA"/>
</dbReference>
<dbReference type="Proteomes" id="UP000109830">
    <property type="component" value="Segment"/>
</dbReference>
<reference evidence="11 12" key="2">
    <citation type="journal article" date="2015" name="J. Virol.">
        <title>High-throughput analysis of human cytomegalovirus genome diversity highlights the widespread occurrence of gene-disrupting mutations and pervasive recombination.</title>
        <authorList>
            <person name="Sijmons S."/>
            <person name="Thys K."/>
            <person name="Mbong Ngwese M."/>
            <person name="Van Damme E."/>
            <person name="Dvorak J."/>
            <person name="Van Loock M."/>
            <person name="Li G."/>
            <person name="Tachezy R."/>
            <person name="Busson L."/>
            <person name="Aerssens J."/>
            <person name="Van Ranst M."/>
            <person name="Maes P."/>
        </authorList>
    </citation>
    <scope>NUCLEOTIDE SEQUENCE [LARGE SCALE GENOMIC DNA]</scope>
    <source>
        <strain evidence="9">BE/20/2010</strain>
        <strain evidence="8">BE/32/2010</strain>
        <strain evidence="10">BE/38/2011</strain>
    </source>
</reference>
<feature type="region of interest" description="Disordered" evidence="6">
    <location>
        <begin position="633"/>
        <end position="697"/>
    </location>
</feature>
<evidence type="ECO:0000256" key="2">
    <source>
        <dbReference type="ARBA" id="ARBA00022612"/>
    </source>
</evidence>
<keyword evidence="5" id="KW-0175">Coiled coil</keyword>
<dbReference type="GO" id="GO:0044423">
    <property type="term" value="C:virion component"/>
    <property type="evidence" value="ECO:0007669"/>
    <property type="project" value="UniProtKB-KW"/>
</dbReference>
<keyword evidence="1" id="KW-1048">Host nucleus</keyword>
<evidence type="ECO:0000313" key="8">
    <source>
        <dbReference type="EMBL" id="AKI07816.1"/>
    </source>
</evidence>
<evidence type="ECO:0000313" key="10">
    <source>
        <dbReference type="EMBL" id="AKI19685.1"/>
    </source>
</evidence>
<feature type="compositionally biased region" description="Basic and acidic residues" evidence="6">
    <location>
        <begin position="664"/>
        <end position="689"/>
    </location>
</feature>
<dbReference type="HAMAP" id="MF_04012">
    <property type="entry name" value="HSV_PORTL"/>
    <property type="match status" value="1"/>
</dbReference>
<evidence type="ECO:0000256" key="3">
    <source>
        <dbReference type="ARBA" id="ARBA00022844"/>
    </source>
</evidence>
<dbReference type="Pfam" id="PF01763">
    <property type="entry name" value="Herpes_UL6"/>
    <property type="match status" value="1"/>
</dbReference>
<protein>
    <submittedName>
        <fullName evidence="8">Capsid portal protein</fullName>
    </submittedName>
</protein>
<dbReference type="Proteomes" id="UP000105582">
    <property type="component" value="Segment"/>
</dbReference>
<dbReference type="EMBL" id="KF805319">
    <property type="protein sequence ID" value="AIL27985.1"/>
    <property type="molecule type" value="Genomic_DNA"/>
</dbReference>
<evidence type="ECO:0000256" key="5">
    <source>
        <dbReference type="SAM" id="Coils"/>
    </source>
</evidence>
<accession>A0A0G2T6T0</accession>
<organism evidence="8 12">
    <name type="scientific">Human cytomegalovirus</name>
    <name type="common">HHV-5</name>
    <name type="synonym">Human herpesvirus 5</name>
    <dbReference type="NCBI Taxonomy" id="10359"/>
    <lineage>
        <taxon>Viruses</taxon>
        <taxon>Duplodnaviria</taxon>
        <taxon>Heunggongvirae</taxon>
        <taxon>Peploviricota</taxon>
        <taxon>Herviviricetes</taxon>
        <taxon>Herpesvirales</taxon>
        <taxon>Orthoherpesviridae</taxon>
        <taxon>Betaherpesvirinae</taxon>
        <taxon>Cytomegalovirus</taxon>
        <taxon>Cytomegalovirus humanbeta5</taxon>
    </lineage>
</organism>
<dbReference type="Proteomes" id="UP000174029">
    <property type="component" value="Segment"/>
</dbReference>
<evidence type="ECO:0000256" key="1">
    <source>
        <dbReference type="ARBA" id="ARBA00022562"/>
    </source>
</evidence>
<dbReference type="GO" id="GO:0051276">
    <property type="term" value="P:chromosome organization"/>
    <property type="evidence" value="ECO:0007669"/>
    <property type="project" value="InterPro"/>
</dbReference>
<evidence type="ECO:0000256" key="4">
    <source>
        <dbReference type="ARBA" id="ARBA00023219"/>
    </source>
</evidence>
<keyword evidence="4" id="KW-0231">Viral genome packaging</keyword>
<name>A0A0G2T6T0_HCMV</name>
<organismHost>
    <name type="scientific">Homo sapiens</name>
    <name type="common">Human</name>
    <dbReference type="NCBI Taxonomy" id="9606"/>
</organismHost>
<feature type="coiled-coil region" evidence="5">
    <location>
        <begin position="436"/>
        <end position="477"/>
    </location>
</feature>
<dbReference type="EMBL" id="KP745634">
    <property type="protein sequence ID" value="AKI07816.1"/>
    <property type="molecule type" value="Genomic_DNA"/>
</dbReference>
<dbReference type="InterPro" id="IPR002660">
    <property type="entry name" value="Herpes_Portal"/>
</dbReference>
<evidence type="ECO:0000313" key="7">
    <source>
        <dbReference type="EMBL" id="AIL27985.1"/>
    </source>
</evidence>
<sequence length="697" mass="78551">MERNHWNEKSSGAKRSRERDLTLSTIRSILAADERLRIKASSYLGVGRGVDDEAVIDIFPTGQTMSFLRLLHGFLGTCRGQSMHQVLRDPCVLRKQLLYGVCKTLFDTITVRRVAEEWKLHAALFPYRALDEEDLEQYLLVWSASLRQSVQTGVLGALRDILYQYADNDDYGLYVDWCVTVGLVPLLDVKTKPSEAAERAQFVRAAVQRATETHPLAQDLLQANLALLLQVAERLGAVRVANAPEVRVFKKVRSERLEAQLRGKHIRLYVAAEPLAYERDKLLFTTPVAHLHEEILRYDGLCRHQKICQLLNTFPVKVVTASRHELNCKKLVEMMEQHDRGSDAKKSIMKFLLNVSDSKSRIGIEDSVESFLQDLTPSLVDQNRLLPARGPGGPGVVGPGGAVVGGPAGHVGLLPPPPGPTAPERDIRDLFKKQVIKCLEEQIQSQVDEIQDLRTLNQTWENRVRELRDLLTRYASRREDSMSLGARDAELYHLPVLEAVRKARDAAPFRPLAVEDNRLVANSFFSQFVPGTESLERFLTQLWENEYFRTFRLRRLVTHQGAEEAIVYSNYTVERVTLPYLCHILALGTLDPVPEAYLQLSFGEIVAAAYDDSKFCRYVELICSREKARRRQMSREAAGGVPERGTASSGGPGTLERSAPRRLITADEERRGPERVGRFRNGGPDDPRRAGGPYGFH</sequence>
<evidence type="ECO:0000313" key="11">
    <source>
        <dbReference type="Proteomes" id="UP000105582"/>
    </source>
</evidence>
<keyword evidence="2" id="KW-1188">Viral release from host cell</keyword>